<dbReference type="CDD" id="cd16916">
    <property type="entry name" value="HATPase_CheA-like"/>
    <property type="match status" value="1"/>
</dbReference>
<dbReference type="SMART" id="SM01231">
    <property type="entry name" value="H-kinase_dim"/>
    <property type="match status" value="1"/>
</dbReference>
<feature type="region of interest" description="Disordered" evidence="9">
    <location>
        <begin position="135"/>
        <end position="161"/>
    </location>
</feature>
<evidence type="ECO:0000256" key="3">
    <source>
        <dbReference type="ARBA" id="ARBA00012438"/>
    </source>
</evidence>
<dbReference type="Pfam" id="PF01584">
    <property type="entry name" value="CheW"/>
    <property type="match status" value="2"/>
</dbReference>
<evidence type="ECO:0000256" key="4">
    <source>
        <dbReference type="ARBA" id="ARBA00022553"/>
    </source>
</evidence>
<dbReference type="PRINTS" id="PR00344">
    <property type="entry name" value="BCTRLSENSOR"/>
</dbReference>
<feature type="domain" description="CheW-like" evidence="11">
    <location>
        <begin position="597"/>
        <end position="730"/>
    </location>
</feature>
<dbReference type="CDD" id="cd00731">
    <property type="entry name" value="CheA_reg"/>
    <property type="match status" value="1"/>
</dbReference>
<sequence length="731" mass="78259">MDDIAQEFLIESYENLDELDRALVALEREPDSQPLLASVFRTIHTIKGTSGFLAFNRLEAVTHVGENVLSKLRDGELALTPQITTVLLQMVDTVRALLASIETTGVEGDIDVDAVSAALAGCLEPAAPLVPAPRDEVEPAAAPEPVAEITPEPAPEPVAVVEPPAPVAPLLAENSTDHDEENARRSVADSSIRVDVGLLDQLMRMVGELVLTRNQVVQYVGETQHTELQRASQRLNLIATELQEGVMKTRMQPIDQVWSRLPRVVRDLGAQCGKSVRLVMEGRETELDRTLLEAVKDPLTHLVRNAIDHGLEAPEVRTAAGKPAEGTLSLRAYHEGGQVVVEVGDDGRGIDPAKVAAKAIENGLVSRDQVSRMSEREIADLVFRPGFSTAPAVSNISGRGVGMDVVRTNIEKIGGTVDLASEIGMGTTVRVRIPLTLAIIPALVVGQAGDTYAIPQANLLELVRLEGEAAESGIEHVAGAPVYRLRGTLLPLVYLDEQLGLPAPAEREALNIVVLAADNTHFGLVVEEIRDTQEIVVRPLSRQIKHVETFAGATITGDGKVALILDVAGIAQRATHQTVAATAARMTESERSRTTETTRLLICQVGADRRLALPMTDVARLEEFSVDQVEKAGNADVVQYRGDLLRLVHVGPLLGMGSANADAETYSVVVHRHENDAAVGLVVDSILDVIEEEVVLSAVGARRGLAGSAVLQSRVTDIVDVPALVAATQEN</sequence>
<dbReference type="Pfam" id="PF01627">
    <property type="entry name" value="Hpt"/>
    <property type="match status" value="1"/>
</dbReference>
<dbReference type="InterPro" id="IPR004358">
    <property type="entry name" value="Sig_transdc_His_kin-like_C"/>
</dbReference>
<dbReference type="Pfam" id="PF02518">
    <property type="entry name" value="HATPase_c"/>
    <property type="match status" value="1"/>
</dbReference>
<dbReference type="SMART" id="SM00387">
    <property type="entry name" value="HATPase_c"/>
    <property type="match status" value="1"/>
</dbReference>
<dbReference type="InterPro" id="IPR004105">
    <property type="entry name" value="CheA-like_dim"/>
</dbReference>
<dbReference type="Gene3D" id="2.30.30.40">
    <property type="entry name" value="SH3 Domains"/>
    <property type="match status" value="1"/>
</dbReference>
<dbReference type="SUPFAM" id="SSF55874">
    <property type="entry name" value="ATPase domain of HSP90 chaperone/DNA topoisomerase II/histidine kinase"/>
    <property type="match status" value="1"/>
</dbReference>
<dbReference type="EMBL" id="BAAAHE010000007">
    <property type="protein sequence ID" value="GAA0609417.1"/>
    <property type="molecule type" value="Genomic_DNA"/>
</dbReference>
<evidence type="ECO:0000259" key="10">
    <source>
        <dbReference type="PROSITE" id="PS50109"/>
    </source>
</evidence>
<reference evidence="13 14" key="1">
    <citation type="journal article" date="2019" name="Int. J. Syst. Evol. Microbiol.">
        <title>The Global Catalogue of Microorganisms (GCM) 10K type strain sequencing project: providing services to taxonomists for standard genome sequencing and annotation.</title>
        <authorList>
            <consortium name="The Broad Institute Genomics Platform"/>
            <consortium name="The Broad Institute Genome Sequencing Center for Infectious Disease"/>
            <person name="Wu L."/>
            <person name="Ma J."/>
        </authorList>
    </citation>
    <scope>NUCLEOTIDE SEQUENCE [LARGE SCALE GENOMIC DNA]</scope>
    <source>
        <strain evidence="13 14">JCM 10671</strain>
    </source>
</reference>
<proteinExistence type="predicted"/>
<evidence type="ECO:0000259" key="12">
    <source>
        <dbReference type="PROSITE" id="PS50894"/>
    </source>
</evidence>
<evidence type="ECO:0000256" key="2">
    <source>
        <dbReference type="ARBA" id="ARBA00004236"/>
    </source>
</evidence>
<evidence type="ECO:0000256" key="1">
    <source>
        <dbReference type="ARBA" id="ARBA00000085"/>
    </source>
</evidence>
<dbReference type="InterPro" id="IPR051315">
    <property type="entry name" value="Bact_Chemotaxis_CheA"/>
</dbReference>
<dbReference type="SMART" id="SM00073">
    <property type="entry name" value="HPT"/>
    <property type="match status" value="1"/>
</dbReference>
<keyword evidence="4 8" id="KW-0597">Phosphoprotein</keyword>
<comment type="subcellular location">
    <subcellularLocation>
        <location evidence="2">Cell membrane</location>
    </subcellularLocation>
</comment>
<feature type="domain" description="Histidine kinase" evidence="10">
    <location>
        <begin position="187"/>
        <end position="437"/>
    </location>
</feature>
<dbReference type="InterPro" id="IPR036097">
    <property type="entry name" value="HisK_dim/P_sf"/>
</dbReference>
<dbReference type="Gene3D" id="2.40.50.180">
    <property type="entry name" value="CheA-289, Domain 4"/>
    <property type="match status" value="1"/>
</dbReference>
<feature type="compositionally biased region" description="Low complexity" evidence="9">
    <location>
        <begin position="139"/>
        <end position="161"/>
    </location>
</feature>
<evidence type="ECO:0000259" key="11">
    <source>
        <dbReference type="PROSITE" id="PS50851"/>
    </source>
</evidence>
<feature type="domain" description="HPt" evidence="12">
    <location>
        <begin position="1"/>
        <end position="101"/>
    </location>
</feature>
<keyword evidence="6" id="KW-0418">Kinase</keyword>
<dbReference type="InterPro" id="IPR002545">
    <property type="entry name" value="CheW-lke_dom"/>
</dbReference>
<dbReference type="SMART" id="SM00260">
    <property type="entry name" value="CheW"/>
    <property type="match status" value="2"/>
</dbReference>
<evidence type="ECO:0000256" key="8">
    <source>
        <dbReference type="PROSITE-ProRule" id="PRU00110"/>
    </source>
</evidence>
<evidence type="ECO:0000313" key="14">
    <source>
        <dbReference type="Proteomes" id="UP001500957"/>
    </source>
</evidence>
<dbReference type="InterPro" id="IPR008207">
    <property type="entry name" value="Sig_transdc_His_kin_Hpt_dom"/>
</dbReference>
<dbReference type="PANTHER" id="PTHR43395">
    <property type="entry name" value="SENSOR HISTIDINE KINASE CHEA"/>
    <property type="match status" value="1"/>
</dbReference>
<dbReference type="Proteomes" id="UP001500957">
    <property type="component" value="Unassembled WGS sequence"/>
</dbReference>
<dbReference type="Gene3D" id="3.30.565.10">
    <property type="entry name" value="Histidine kinase-like ATPase, C-terminal domain"/>
    <property type="match status" value="1"/>
</dbReference>
<comment type="catalytic activity">
    <reaction evidence="1">
        <text>ATP + protein L-histidine = ADP + protein N-phospho-L-histidine.</text>
        <dbReference type="EC" id="2.7.13.3"/>
    </reaction>
</comment>
<protein>
    <recommendedName>
        <fullName evidence="3">histidine kinase</fullName>
        <ecNumber evidence="3">2.7.13.3</ecNumber>
    </recommendedName>
</protein>
<dbReference type="EC" id="2.7.13.3" evidence="3"/>
<dbReference type="CDD" id="cd00088">
    <property type="entry name" value="HPT"/>
    <property type="match status" value="1"/>
</dbReference>
<dbReference type="InterPro" id="IPR036890">
    <property type="entry name" value="HATPase_C_sf"/>
</dbReference>
<organism evidence="13 14">
    <name type="scientific">Sporichthya brevicatena</name>
    <dbReference type="NCBI Taxonomy" id="171442"/>
    <lineage>
        <taxon>Bacteria</taxon>
        <taxon>Bacillati</taxon>
        <taxon>Actinomycetota</taxon>
        <taxon>Actinomycetes</taxon>
        <taxon>Sporichthyales</taxon>
        <taxon>Sporichthyaceae</taxon>
        <taxon>Sporichthya</taxon>
    </lineage>
</organism>
<dbReference type="Gene3D" id="1.10.287.560">
    <property type="entry name" value="Histidine kinase CheA-like, homodimeric domain"/>
    <property type="match status" value="1"/>
</dbReference>
<gene>
    <name evidence="13" type="ORF">GCM10009547_09370</name>
</gene>
<name>A0ABN1GDT4_9ACTN</name>
<dbReference type="PROSITE" id="PS50851">
    <property type="entry name" value="CHEW"/>
    <property type="match status" value="2"/>
</dbReference>
<dbReference type="PANTHER" id="PTHR43395:SF1">
    <property type="entry name" value="CHEMOTAXIS PROTEIN CHEA"/>
    <property type="match status" value="1"/>
</dbReference>
<dbReference type="InterPro" id="IPR005467">
    <property type="entry name" value="His_kinase_dom"/>
</dbReference>
<dbReference type="InterPro" id="IPR036641">
    <property type="entry name" value="HPT_dom_sf"/>
</dbReference>
<dbReference type="InterPro" id="IPR003594">
    <property type="entry name" value="HATPase_dom"/>
</dbReference>
<feature type="modified residue" description="Phosphohistidine" evidence="8">
    <location>
        <position position="44"/>
    </location>
</feature>
<dbReference type="SUPFAM" id="SSF47226">
    <property type="entry name" value="Histidine-containing phosphotransfer domain, HPT domain"/>
    <property type="match status" value="1"/>
</dbReference>
<keyword evidence="5" id="KW-0808">Transferase</keyword>
<evidence type="ECO:0000256" key="7">
    <source>
        <dbReference type="ARBA" id="ARBA00023012"/>
    </source>
</evidence>
<keyword evidence="7" id="KW-0902">Two-component regulatory system</keyword>
<dbReference type="SUPFAM" id="SSF47384">
    <property type="entry name" value="Homodimeric domain of signal transducing histidine kinase"/>
    <property type="match status" value="1"/>
</dbReference>
<dbReference type="InterPro" id="IPR037006">
    <property type="entry name" value="CheA-like_homodim_sf"/>
</dbReference>
<dbReference type="InterPro" id="IPR036061">
    <property type="entry name" value="CheW-like_dom_sf"/>
</dbReference>
<evidence type="ECO:0000256" key="5">
    <source>
        <dbReference type="ARBA" id="ARBA00022679"/>
    </source>
</evidence>
<comment type="caution">
    <text evidence="13">The sequence shown here is derived from an EMBL/GenBank/DDBJ whole genome shotgun (WGS) entry which is preliminary data.</text>
</comment>
<dbReference type="PROSITE" id="PS50894">
    <property type="entry name" value="HPT"/>
    <property type="match status" value="1"/>
</dbReference>
<dbReference type="PROSITE" id="PS50109">
    <property type="entry name" value="HIS_KIN"/>
    <property type="match status" value="1"/>
</dbReference>
<evidence type="ECO:0000313" key="13">
    <source>
        <dbReference type="EMBL" id="GAA0609417.1"/>
    </source>
</evidence>
<keyword evidence="14" id="KW-1185">Reference proteome</keyword>
<evidence type="ECO:0000256" key="6">
    <source>
        <dbReference type="ARBA" id="ARBA00022777"/>
    </source>
</evidence>
<evidence type="ECO:0000256" key="9">
    <source>
        <dbReference type="SAM" id="MobiDB-lite"/>
    </source>
</evidence>
<dbReference type="Gene3D" id="1.20.120.160">
    <property type="entry name" value="HPT domain"/>
    <property type="match status" value="1"/>
</dbReference>
<accession>A0ABN1GDT4</accession>
<dbReference type="Pfam" id="PF02895">
    <property type="entry name" value="H-kinase_dim"/>
    <property type="match status" value="1"/>
</dbReference>
<feature type="domain" description="CheW-like" evidence="11">
    <location>
        <begin position="439"/>
        <end position="576"/>
    </location>
</feature>
<dbReference type="SUPFAM" id="SSF50341">
    <property type="entry name" value="CheW-like"/>
    <property type="match status" value="2"/>
</dbReference>